<dbReference type="AlphaFoldDB" id="A0A255DK67"/>
<organism evidence="2 3">
    <name type="scientific">Mycolicibacterium sphagni</name>
    <dbReference type="NCBI Taxonomy" id="1786"/>
    <lineage>
        <taxon>Bacteria</taxon>
        <taxon>Bacillati</taxon>
        <taxon>Actinomycetota</taxon>
        <taxon>Actinomycetes</taxon>
        <taxon>Mycobacteriales</taxon>
        <taxon>Mycobacteriaceae</taxon>
        <taxon>Mycolicibacterium</taxon>
    </lineage>
</organism>
<dbReference type="RefSeq" id="WP_094479117.1">
    <property type="nucleotide sequence ID" value="NZ_JACKSC010000333.1"/>
</dbReference>
<proteinExistence type="predicted"/>
<accession>A0A255DK67</accession>
<dbReference type="OrthoDB" id="4761571at2"/>
<evidence type="ECO:0000313" key="2">
    <source>
        <dbReference type="EMBL" id="OYN79859.1"/>
    </source>
</evidence>
<evidence type="ECO:0008006" key="4">
    <source>
        <dbReference type="Google" id="ProtNLM"/>
    </source>
</evidence>
<dbReference type="EMBL" id="NOZR01000007">
    <property type="protein sequence ID" value="OYN79859.1"/>
    <property type="molecule type" value="Genomic_DNA"/>
</dbReference>
<keyword evidence="3" id="KW-1185">Reference proteome</keyword>
<protein>
    <recommendedName>
        <fullName evidence="4">DUF5078 domain-containing protein</fullName>
    </recommendedName>
</protein>
<evidence type="ECO:0000256" key="1">
    <source>
        <dbReference type="SAM" id="Phobius"/>
    </source>
</evidence>
<reference evidence="2 3" key="1">
    <citation type="submission" date="2017-07" db="EMBL/GenBank/DDBJ databases">
        <title>The new phylogeny of genus Mycobacterium.</title>
        <authorList>
            <person name="Tortoli E."/>
            <person name="Trovato A."/>
            <person name="Cirillo D.M."/>
        </authorList>
    </citation>
    <scope>NUCLEOTIDE SEQUENCE [LARGE SCALE GENOMIC DNA]</scope>
    <source>
        <strain evidence="2 3">ATCC 33027</strain>
    </source>
</reference>
<dbReference type="Pfam" id="PF16877">
    <property type="entry name" value="DUF5078"/>
    <property type="match status" value="1"/>
</dbReference>
<comment type="caution">
    <text evidence="2">The sequence shown here is derived from an EMBL/GenBank/DDBJ whole genome shotgun (WGS) entry which is preliminary data.</text>
</comment>
<keyword evidence="1" id="KW-0472">Membrane</keyword>
<dbReference type="Proteomes" id="UP000216063">
    <property type="component" value="Unassembled WGS sequence"/>
</dbReference>
<gene>
    <name evidence="2" type="ORF">CG716_10330</name>
</gene>
<name>A0A255DK67_9MYCO</name>
<evidence type="ECO:0000313" key="3">
    <source>
        <dbReference type="Proteomes" id="UP000216063"/>
    </source>
</evidence>
<sequence>MQERLRGLTWTGAIVVAMVVGVAVLPGKAVADASDDYPIPKRIIDTACTVDQYMAAARDTSPIYYQRYMIDYNNRPADVEDAARDRIYWFFSLDASGRRQYSEDTATNVYYEQMATHWGNWAKLFFNNKGVVAKATDVCPDYPQVDPTVWNWGPNQRAGS</sequence>
<feature type="transmembrane region" description="Helical" evidence="1">
    <location>
        <begin position="7"/>
        <end position="25"/>
    </location>
</feature>
<dbReference type="InterPro" id="IPR031702">
    <property type="entry name" value="DUF5078"/>
</dbReference>
<keyword evidence="1" id="KW-0812">Transmembrane</keyword>
<keyword evidence="1" id="KW-1133">Transmembrane helix</keyword>